<feature type="domain" description="Core-binding (CB)" evidence="7">
    <location>
        <begin position="95"/>
        <end position="178"/>
    </location>
</feature>
<dbReference type="InterPro" id="IPR010998">
    <property type="entry name" value="Integrase_recombinase_N"/>
</dbReference>
<dbReference type="GO" id="GO:0006310">
    <property type="term" value="P:DNA recombination"/>
    <property type="evidence" value="ECO:0007669"/>
    <property type="project" value="UniProtKB-KW"/>
</dbReference>
<evidence type="ECO:0000256" key="3">
    <source>
        <dbReference type="ARBA" id="ARBA00023125"/>
    </source>
</evidence>
<dbReference type="Proteomes" id="UP000199354">
    <property type="component" value="Unassembled WGS sequence"/>
</dbReference>
<sequence>MQTPLPTVVLDRAVHRNQTILTIAFERSRALATVAQQALGAKWSQTRKVWYLPYSQNNKAQVLAVMQRYAPVDASRVQSKAEKDAHNMHDVVLPEAMRDEIDRFRKWMLTKRYSDSTVTTYVSLVVFFCKYLHKRHCTALTPMIVPRFNYEFIVLPRKSISYQNQAINAIKQFFEYRGIEVEIGEIERPKREKKLPVVLSLDEVNRIISFAYNLRHKTLLCLIYSGGFRLSEAINLKLADIDSQRMLIHIKAAKGRKDRYTLLSQKALAIMREYCNVYTPKVYLFEGPNGERYSPRSVQNVVKVAVTRAGITKHITPHSLRHSFATHLLENGTDLRYIQNLLGHNSPKTTMIYTHVSEMAVQKIRNPFDTMELNTQPLPDHLNF</sequence>
<dbReference type="SUPFAM" id="SSF56349">
    <property type="entry name" value="DNA breaking-rejoining enzymes"/>
    <property type="match status" value="1"/>
</dbReference>
<evidence type="ECO:0000256" key="4">
    <source>
        <dbReference type="ARBA" id="ARBA00023172"/>
    </source>
</evidence>
<accession>A0A1G5CB57</accession>
<keyword evidence="9" id="KW-1185">Reference proteome</keyword>
<dbReference type="Gene3D" id="1.10.150.130">
    <property type="match status" value="1"/>
</dbReference>
<dbReference type="Gene3D" id="1.10.443.10">
    <property type="entry name" value="Intergrase catalytic core"/>
    <property type="match status" value="2"/>
</dbReference>
<dbReference type="InterPro" id="IPR044068">
    <property type="entry name" value="CB"/>
</dbReference>
<dbReference type="RefSeq" id="WP_244503401.1">
    <property type="nucleotide sequence ID" value="NZ_FMVF01000003.1"/>
</dbReference>
<keyword evidence="4" id="KW-0233">DNA recombination</keyword>
<dbReference type="EMBL" id="FMVF01000003">
    <property type="protein sequence ID" value="SCX99567.1"/>
    <property type="molecule type" value="Genomic_DNA"/>
</dbReference>
<dbReference type="AlphaFoldDB" id="A0A1G5CB57"/>
<evidence type="ECO:0000313" key="9">
    <source>
        <dbReference type="Proteomes" id="UP000199354"/>
    </source>
</evidence>
<dbReference type="InterPro" id="IPR011010">
    <property type="entry name" value="DNA_brk_join_enz"/>
</dbReference>
<dbReference type="InterPro" id="IPR004107">
    <property type="entry name" value="Integrase_SAM-like_N"/>
</dbReference>
<evidence type="ECO:0000256" key="5">
    <source>
        <dbReference type="PROSITE-ProRule" id="PRU01248"/>
    </source>
</evidence>
<dbReference type="PROSITE" id="PS51898">
    <property type="entry name" value="TYR_RECOMBINASE"/>
    <property type="match status" value="1"/>
</dbReference>
<proteinExistence type="inferred from homology"/>
<evidence type="ECO:0000259" key="6">
    <source>
        <dbReference type="PROSITE" id="PS51898"/>
    </source>
</evidence>
<dbReference type="InterPro" id="IPR013762">
    <property type="entry name" value="Integrase-like_cat_sf"/>
</dbReference>
<dbReference type="InterPro" id="IPR002104">
    <property type="entry name" value="Integrase_catalytic"/>
</dbReference>
<dbReference type="GO" id="GO:0015074">
    <property type="term" value="P:DNA integration"/>
    <property type="evidence" value="ECO:0007669"/>
    <property type="project" value="UniProtKB-KW"/>
</dbReference>
<dbReference type="PANTHER" id="PTHR30349">
    <property type="entry name" value="PHAGE INTEGRASE-RELATED"/>
    <property type="match status" value="1"/>
</dbReference>
<feature type="domain" description="Tyr recombinase" evidence="6">
    <location>
        <begin position="194"/>
        <end position="369"/>
    </location>
</feature>
<dbReference type="PROSITE" id="PS51900">
    <property type="entry name" value="CB"/>
    <property type="match status" value="1"/>
</dbReference>
<dbReference type="InterPro" id="IPR050090">
    <property type="entry name" value="Tyrosine_recombinase_XerCD"/>
</dbReference>
<evidence type="ECO:0000259" key="7">
    <source>
        <dbReference type="PROSITE" id="PS51900"/>
    </source>
</evidence>
<evidence type="ECO:0000313" key="8">
    <source>
        <dbReference type="EMBL" id="SCX99567.1"/>
    </source>
</evidence>
<evidence type="ECO:0000256" key="1">
    <source>
        <dbReference type="ARBA" id="ARBA00008857"/>
    </source>
</evidence>
<name>A0A1G5CB57_9FLAO</name>
<dbReference type="STRING" id="490189.SAMN02927903_00479"/>
<comment type="similarity">
    <text evidence="1">Belongs to the 'phage' integrase family.</text>
</comment>
<gene>
    <name evidence="8" type="ORF">SAMN02927903_00479</name>
</gene>
<protein>
    <submittedName>
        <fullName evidence="8">Phage integrase, N-terminal SAM-like domain</fullName>
    </submittedName>
</protein>
<dbReference type="PANTHER" id="PTHR30349:SF41">
    <property type="entry name" value="INTEGRASE_RECOMBINASE PROTEIN MJ0367-RELATED"/>
    <property type="match status" value="1"/>
</dbReference>
<evidence type="ECO:0000256" key="2">
    <source>
        <dbReference type="ARBA" id="ARBA00022908"/>
    </source>
</evidence>
<reference evidence="8 9" key="1">
    <citation type="submission" date="2016-10" db="EMBL/GenBank/DDBJ databases">
        <authorList>
            <person name="de Groot N.N."/>
        </authorList>
    </citation>
    <scope>NUCLEOTIDE SEQUENCE [LARGE SCALE GENOMIC DNA]</scope>
    <source>
        <strain evidence="8 9">CGMCC 1.7031</strain>
    </source>
</reference>
<keyword evidence="2" id="KW-0229">DNA integration</keyword>
<dbReference type="Pfam" id="PF13495">
    <property type="entry name" value="Phage_int_SAM_4"/>
    <property type="match status" value="1"/>
</dbReference>
<dbReference type="Pfam" id="PF00589">
    <property type="entry name" value="Phage_integrase"/>
    <property type="match status" value="1"/>
</dbReference>
<keyword evidence="3 5" id="KW-0238">DNA-binding</keyword>
<dbReference type="GO" id="GO:0003677">
    <property type="term" value="F:DNA binding"/>
    <property type="evidence" value="ECO:0007669"/>
    <property type="project" value="UniProtKB-UniRule"/>
</dbReference>
<organism evidence="8 9">
    <name type="scientific">Flavobacterium caeni</name>
    <dbReference type="NCBI Taxonomy" id="490189"/>
    <lineage>
        <taxon>Bacteria</taxon>
        <taxon>Pseudomonadati</taxon>
        <taxon>Bacteroidota</taxon>
        <taxon>Flavobacteriia</taxon>
        <taxon>Flavobacteriales</taxon>
        <taxon>Flavobacteriaceae</taxon>
        <taxon>Flavobacterium</taxon>
    </lineage>
</organism>